<sequence>MIGFIIWIVGVVLTIKAAIEIAGMNVSLWKRIVAIILILATSWLGLIFYYLIARGRMESWLS</sequence>
<keyword evidence="3" id="KW-1185">Reference proteome</keyword>
<keyword evidence="1" id="KW-0812">Transmembrane</keyword>
<evidence type="ECO:0000256" key="1">
    <source>
        <dbReference type="SAM" id="Phobius"/>
    </source>
</evidence>
<protein>
    <recommendedName>
        <fullName evidence="4">Cardiolipin synthase N-terminal domain-containing protein</fullName>
    </recommendedName>
</protein>
<gene>
    <name evidence="2" type="ORF">HPS54_01345</name>
</gene>
<dbReference type="RefSeq" id="WP_172343690.1">
    <property type="nucleotide sequence ID" value="NZ_CASTNK010000075.1"/>
</dbReference>
<organism evidence="2 3">
    <name type="scientific">Xylanibacter caecicola</name>
    <dbReference type="NCBI Taxonomy" id="2736294"/>
    <lineage>
        <taxon>Bacteria</taxon>
        <taxon>Pseudomonadati</taxon>
        <taxon>Bacteroidota</taxon>
        <taxon>Bacteroidia</taxon>
        <taxon>Bacteroidales</taxon>
        <taxon>Prevotellaceae</taxon>
        <taxon>Xylanibacter</taxon>
    </lineage>
</organism>
<reference evidence="2 3" key="1">
    <citation type="submission" date="2020-05" db="EMBL/GenBank/DDBJ databases">
        <title>Distinct polysaccharide utilization as determinants for interspecies competition between intestinal Prevotella spp.</title>
        <authorList>
            <person name="Galvez E.J.C."/>
            <person name="Iljazovic A."/>
            <person name="Strowig T."/>
        </authorList>
    </citation>
    <scope>NUCLEOTIDE SEQUENCE [LARGE SCALE GENOMIC DNA]</scope>
    <source>
        <strain evidence="2 3">PCHR</strain>
    </source>
</reference>
<evidence type="ECO:0008006" key="4">
    <source>
        <dbReference type="Google" id="ProtNLM"/>
    </source>
</evidence>
<keyword evidence="1" id="KW-0472">Membrane</keyword>
<keyword evidence="1" id="KW-1133">Transmembrane helix</keyword>
<dbReference type="Proteomes" id="UP000820977">
    <property type="component" value="Unassembled WGS sequence"/>
</dbReference>
<proteinExistence type="predicted"/>
<comment type="caution">
    <text evidence="2">The sequence shown here is derived from an EMBL/GenBank/DDBJ whole genome shotgun (WGS) entry which is preliminary data.</text>
</comment>
<name>A0ABX2B014_9BACT</name>
<evidence type="ECO:0000313" key="2">
    <source>
        <dbReference type="EMBL" id="NPE24173.1"/>
    </source>
</evidence>
<evidence type="ECO:0000313" key="3">
    <source>
        <dbReference type="Proteomes" id="UP000820977"/>
    </source>
</evidence>
<dbReference type="EMBL" id="JABKKJ010000001">
    <property type="protein sequence ID" value="NPE24173.1"/>
    <property type="molecule type" value="Genomic_DNA"/>
</dbReference>
<feature type="transmembrane region" description="Helical" evidence="1">
    <location>
        <begin position="33"/>
        <end position="52"/>
    </location>
</feature>
<accession>A0ABX2B014</accession>